<evidence type="ECO:0000313" key="3">
    <source>
        <dbReference type="Proteomes" id="UP001408356"/>
    </source>
</evidence>
<gene>
    <name evidence="2" type="ORF">SUNI508_13828</name>
</gene>
<sequence>MEMEEEIDRTRLYDVLDKLERRQVAIEHGVLMVRDALEELHHLSRLRREIQLFHRNIDTPVKFSRFGKLPPEIRQMIWNFAIPRRVVTIMSPYTSPPPVNTWYHFQTTYPPPAISQVCQESRKVALRHGRLRAIENEKPDSDAELIAPGKRNYHREWAWFDSSRDTLFLDLVDVRLPDTAGILHLTQATESLMIRHIDGESTFNRQLHDPHHFPRLKTISFLAHQINISQSRNITDEIEIFGADNVSPFMVDLDDHEDMRRMAAKLHIPANDALNTETWIRSGAVGEFDTEYPIQDTSKCRDWDMSEEHDEDMSEESGENIFEESREKVYLCSHTLRRACLVIFGCELSASLTQNSQRN</sequence>
<dbReference type="EMBL" id="JARVKF010000050">
    <property type="protein sequence ID" value="KAK9424038.1"/>
    <property type="molecule type" value="Genomic_DNA"/>
</dbReference>
<protein>
    <recommendedName>
        <fullName evidence="1">2EXR domain-containing protein</fullName>
    </recommendedName>
</protein>
<evidence type="ECO:0000259" key="1">
    <source>
        <dbReference type="Pfam" id="PF20150"/>
    </source>
</evidence>
<reference evidence="2 3" key="1">
    <citation type="journal article" date="2024" name="J. Plant Pathol.">
        <title>Sequence and assembly of the genome of Seiridium unicorne, isolate CBS 538.82, causal agent of cypress canker disease.</title>
        <authorList>
            <person name="Scali E."/>
            <person name="Rocca G.D."/>
            <person name="Danti R."/>
            <person name="Garbelotto M."/>
            <person name="Barberini S."/>
            <person name="Baroncelli R."/>
            <person name="Emiliani G."/>
        </authorList>
    </citation>
    <scope>NUCLEOTIDE SEQUENCE [LARGE SCALE GENOMIC DNA]</scope>
    <source>
        <strain evidence="2 3">BM-138-508</strain>
    </source>
</reference>
<dbReference type="Proteomes" id="UP001408356">
    <property type="component" value="Unassembled WGS sequence"/>
</dbReference>
<dbReference type="InterPro" id="IPR045518">
    <property type="entry name" value="2EXR"/>
</dbReference>
<dbReference type="Pfam" id="PF20150">
    <property type="entry name" value="2EXR"/>
    <property type="match status" value="1"/>
</dbReference>
<accession>A0ABR2VAV9</accession>
<comment type="caution">
    <text evidence="2">The sequence shown here is derived from an EMBL/GenBank/DDBJ whole genome shotgun (WGS) entry which is preliminary data.</text>
</comment>
<name>A0ABR2VAV9_9PEZI</name>
<organism evidence="2 3">
    <name type="scientific">Seiridium unicorne</name>
    <dbReference type="NCBI Taxonomy" id="138068"/>
    <lineage>
        <taxon>Eukaryota</taxon>
        <taxon>Fungi</taxon>
        <taxon>Dikarya</taxon>
        <taxon>Ascomycota</taxon>
        <taxon>Pezizomycotina</taxon>
        <taxon>Sordariomycetes</taxon>
        <taxon>Xylariomycetidae</taxon>
        <taxon>Amphisphaeriales</taxon>
        <taxon>Sporocadaceae</taxon>
        <taxon>Seiridium</taxon>
    </lineage>
</organism>
<dbReference type="PANTHER" id="PTHR35910:SF6">
    <property type="entry name" value="2EXR DOMAIN-CONTAINING PROTEIN"/>
    <property type="match status" value="1"/>
</dbReference>
<dbReference type="PANTHER" id="PTHR35910">
    <property type="entry name" value="2EXR DOMAIN-CONTAINING PROTEIN"/>
    <property type="match status" value="1"/>
</dbReference>
<feature type="domain" description="2EXR" evidence="1">
    <location>
        <begin position="63"/>
        <end position="167"/>
    </location>
</feature>
<proteinExistence type="predicted"/>
<keyword evidence="3" id="KW-1185">Reference proteome</keyword>
<evidence type="ECO:0000313" key="2">
    <source>
        <dbReference type="EMBL" id="KAK9424038.1"/>
    </source>
</evidence>